<dbReference type="AlphaFoldDB" id="A0A9Q3JED1"/>
<dbReference type="Proteomes" id="UP000765509">
    <property type="component" value="Unassembled WGS sequence"/>
</dbReference>
<organism evidence="2 3">
    <name type="scientific">Austropuccinia psidii MF-1</name>
    <dbReference type="NCBI Taxonomy" id="1389203"/>
    <lineage>
        <taxon>Eukaryota</taxon>
        <taxon>Fungi</taxon>
        <taxon>Dikarya</taxon>
        <taxon>Basidiomycota</taxon>
        <taxon>Pucciniomycotina</taxon>
        <taxon>Pucciniomycetes</taxon>
        <taxon>Pucciniales</taxon>
        <taxon>Sphaerophragmiaceae</taxon>
        <taxon>Austropuccinia</taxon>
    </lineage>
</organism>
<feature type="compositionally biased region" description="Acidic residues" evidence="1">
    <location>
        <begin position="192"/>
        <end position="202"/>
    </location>
</feature>
<feature type="compositionally biased region" description="Polar residues" evidence="1">
    <location>
        <begin position="224"/>
        <end position="236"/>
    </location>
</feature>
<sequence length="236" mass="25425">MSSKLNELTEYSPSVPPSSVLHGSGILSRFSSPLMASSGHFDPTQTYDSYKAVEVLDPAFTEYLAKGMDCFQHYNPRSSKCHYCFIGKKPCCCAGKQASNVRRYLWSKKNGPFGKEFTVSEAPTLDGASGHSALTGSGQRDVARLTNVGGPIPAGGRPIYSSSEVPISRINTEGIVKRIRQIANFPPNPAEGSDELDGEEVEVVPNSAGHPSNTSPSQPPAKRFQSQVIPSTLRTF</sequence>
<gene>
    <name evidence="2" type="ORF">O181_100004</name>
</gene>
<name>A0A9Q3JED1_9BASI</name>
<dbReference type="EMBL" id="AVOT02069358">
    <property type="protein sequence ID" value="MBW0560289.1"/>
    <property type="molecule type" value="Genomic_DNA"/>
</dbReference>
<evidence type="ECO:0000313" key="3">
    <source>
        <dbReference type="Proteomes" id="UP000765509"/>
    </source>
</evidence>
<accession>A0A9Q3JED1</accession>
<feature type="region of interest" description="Disordered" evidence="1">
    <location>
        <begin position="186"/>
        <end position="236"/>
    </location>
</feature>
<proteinExistence type="predicted"/>
<evidence type="ECO:0000256" key="1">
    <source>
        <dbReference type="SAM" id="MobiDB-lite"/>
    </source>
</evidence>
<protein>
    <submittedName>
        <fullName evidence="2">Uncharacterized protein</fullName>
    </submittedName>
</protein>
<keyword evidence="3" id="KW-1185">Reference proteome</keyword>
<evidence type="ECO:0000313" key="2">
    <source>
        <dbReference type="EMBL" id="MBW0560289.1"/>
    </source>
</evidence>
<reference evidence="2" key="1">
    <citation type="submission" date="2021-03" db="EMBL/GenBank/DDBJ databases">
        <title>Draft genome sequence of rust myrtle Austropuccinia psidii MF-1, a brazilian biotype.</title>
        <authorList>
            <person name="Quecine M.C."/>
            <person name="Pachon D.M.R."/>
            <person name="Bonatelli M.L."/>
            <person name="Correr F.H."/>
            <person name="Franceschini L.M."/>
            <person name="Leite T.F."/>
            <person name="Margarido G.R.A."/>
            <person name="Almeida C.A."/>
            <person name="Ferrarezi J.A."/>
            <person name="Labate C.A."/>
        </authorList>
    </citation>
    <scope>NUCLEOTIDE SEQUENCE</scope>
    <source>
        <strain evidence="2">MF-1</strain>
    </source>
</reference>
<comment type="caution">
    <text evidence="2">The sequence shown here is derived from an EMBL/GenBank/DDBJ whole genome shotgun (WGS) entry which is preliminary data.</text>
</comment>